<dbReference type="RefSeq" id="WP_015878562.1">
    <property type="nucleotide sequence ID" value="NC_012691.1"/>
</dbReference>
<dbReference type="PIRSF" id="PIRSF023956">
    <property type="entry name" value="Thiopurine_S-methyltransferase"/>
    <property type="match status" value="1"/>
</dbReference>
<dbReference type="Proteomes" id="UP000009073">
    <property type="component" value="Chromosome"/>
</dbReference>
<sequence>MSNQRWKNKWKQDDIGFHQLHINPLLPQFWPNLNLTAGDTVLVPLCGKSLDMSWFLAEGYKVIGIELSNIAIQAFFAERNIVPTRSRHGRFIRWQHDDIQIWCGDLFDLSEADLRGVSAIYDCAALTALPPESRIQYVRHLSTMLPADIQLLLLTTESIDTLSAEQPSVIDSEVASLFQSWFSVELLHGNQCIKVDPEYPEESARLLEEKVYRMQFHAVA</sequence>
<evidence type="ECO:0000256" key="1">
    <source>
        <dbReference type="ARBA" id="ARBA00000903"/>
    </source>
</evidence>
<comment type="catalytic activity">
    <reaction evidence="1 9">
        <text>S-adenosyl-L-methionine + a thiopurine = S-adenosyl-L-homocysteine + a thiopurine S-methylether.</text>
        <dbReference type="EC" id="2.1.1.67"/>
    </reaction>
</comment>
<evidence type="ECO:0000256" key="9">
    <source>
        <dbReference type="HAMAP-Rule" id="MF_00812"/>
    </source>
</evidence>
<dbReference type="SUPFAM" id="SSF53335">
    <property type="entry name" value="S-adenosyl-L-methionine-dependent methyltransferases"/>
    <property type="match status" value="1"/>
</dbReference>
<keyword evidence="8 9" id="KW-0949">S-adenosyl-L-methionine</keyword>
<dbReference type="KEGG" id="tau:Tola_1476"/>
<dbReference type="PROSITE" id="PS51585">
    <property type="entry name" value="SAM_MT_TPMT"/>
    <property type="match status" value="1"/>
</dbReference>
<evidence type="ECO:0000313" key="11">
    <source>
        <dbReference type="Proteomes" id="UP000009073"/>
    </source>
</evidence>
<comment type="caution">
    <text evidence="9">Lacks conserved residue(s) required for the propagation of feature annotation.</text>
</comment>
<evidence type="ECO:0000256" key="2">
    <source>
        <dbReference type="ARBA" id="ARBA00004496"/>
    </source>
</evidence>
<keyword evidence="11" id="KW-1185">Reference proteome</keyword>
<dbReference type="EMBL" id="CP001616">
    <property type="protein sequence ID" value="ACQ93090.1"/>
    <property type="molecule type" value="Genomic_DNA"/>
</dbReference>
<dbReference type="NCBIfam" id="NF009732">
    <property type="entry name" value="PRK13255.1"/>
    <property type="match status" value="1"/>
</dbReference>
<reference evidence="11" key="1">
    <citation type="submission" date="2009-05" db="EMBL/GenBank/DDBJ databases">
        <title>Complete sequence of Tolumonas auensis DSM 9187.</title>
        <authorList>
            <consortium name="US DOE Joint Genome Institute"/>
            <person name="Lucas S."/>
            <person name="Copeland A."/>
            <person name="Lapidus A."/>
            <person name="Glavina del Rio T."/>
            <person name="Tice H."/>
            <person name="Bruce D."/>
            <person name="Goodwin L."/>
            <person name="Pitluck S."/>
            <person name="Chertkov O."/>
            <person name="Brettin T."/>
            <person name="Detter J.C."/>
            <person name="Han C."/>
            <person name="Larimer F."/>
            <person name="Land M."/>
            <person name="Hauser L."/>
            <person name="Kyrpides N."/>
            <person name="Mikhailova N."/>
            <person name="Spring S."/>
            <person name="Beller H."/>
        </authorList>
    </citation>
    <scope>NUCLEOTIDE SEQUENCE [LARGE SCALE GENOMIC DNA]</scope>
    <source>
        <strain evidence="11">DSM 9187 / TA4</strain>
    </source>
</reference>
<dbReference type="OrthoDB" id="9778208at2"/>
<reference evidence="10 11" key="2">
    <citation type="journal article" date="2011" name="Stand. Genomic Sci.">
        <title>Complete genome sequence of Tolumonas auensis type strain (TA 4).</title>
        <authorList>
            <person name="Chertkov O."/>
            <person name="Copeland A."/>
            <person name="Lucas S."/>
            <person name="Lapidus A."/>
            <person name="Berry K.W."/>
            <person name="Detter J.C."/>
            <person name="Del Rio T.G."/>
            <person name="Hammon N."/>
            <person name="Dalin E."/>
            <person name="Tice H."/>
            <person name="Pitluck S."/>
            <person name="Richardson P."/>
            <person name="Bruce D."/>
            <person name="Goodwin L."/>
            <person name="Han C."/>
            <person name="Tapia R."/>
            <person name="Saunders E."/>
            <person name="Schmutz J."/>
            <person name="Brettin T."/>
            <person name="Larimer F."/>
            <person name="Land M."/>
            <person name="Hauser L."/>
            <person name="Spring S."/>
            <person name="Rohde M."/>
            <person name="Kyrpides N.C."/>
            <person name="Ivanova N."/>
            <person name="Goker M."/>
            <person name="Beller H.R."/>
            <person name="Klenk H.P."/>
            <person name="Woyke T."/>
        </authorList>
    </citation>
    <scope>NUCLEOTIDE SEQUENCE [LARGE SCALE GENOMIC DNA]</scope>
    <source>
        <strain evidence="11">DSM 9187 / TA4</strain>
    </source>
</reference>
<keyword evidence="7 9" id="KW-0808">Transferase</keyword>
<comment type="similarity">
    <text evidence="3 9">Belongs to the class I-like SAM-binding methyltransferase superfamily. TPMT family.</text>
</comment>
<gene>
    <name evidence="9" type="primary">tpm</name>
    <name evidence="10" type="ordered locus">Tola_1476</name>
</gene>
<proteinExistence type="inferred from homology"/>
<dbReference type="AlphaFoldDB" id="C4LES3"/>
<dbReference type="PANTHER" id="PTHR10259:SF11">
    <property type="entry name" value="THIOPURINE S-METHYLTRANSFERASE"/>
    <property type="match status" value="1"/>
</dbReference>
<evidence type="ECO:0000256" key="3">
    <source>
        <dbReference type="ARBA" id="ARBA00008145"/>
    </source>
</evidence>
<comment type="subcellular location">
    <subcellularLocation>
        <location evidence="2 9">Cytoplasm</location>
    </subcellularLocation>
</comment>
<organism evidence="10 11">
    <name type="scientific">Tolumonas auensis (strain DSM 9187 / NBRC 110442 / TA 4)</name>
    <dbReference type="NCBI Taxonomy" id="595494"/>
    <lineage>
        <taxon>Bacteria</taxon>
        <taxon>Pseudomonadati</taxon>
        <taxon>Pseudomonadota</taxon>
        <taxon>Gammaproteobacteria</taxon>
        <taxon>Aeromonadales</taxon>
        <taxon>Aeromonadaceae</taxon>
        <taxon>Tolumonas</taxon>
    </lineage>
</organism>
<dbReference type="InterPro" id="IPR025835">
    <property type="entry name" value="Thiopurine_S-MeTrfase"/>
</dbReference>
<dbReference type="EC" id="2.1.1.67" evidence="4 9"/>
<dbReference type="GO" id="GO:0032259">
    <property type="term" value="P:methylation"/>
    <property type="evidence" value="ECO:0007669"/>
    <property type="project" value="UniProtKB-KW"/>
</dbReference>
<evidence type="ECO:0000256" key="8">
    <source>
        <dbReference type="ARBA" id="ARBA00022691"/>
    </source>
</evidence>
<dbReference type="GO" id="GO:0008119">
    <property type="term" value="F:thiopurine S-methyltransferase activity"/>
    <property type="evidence" value="ECO:0007669"/>
    <property type="project" value="UniProtKB-UniRule"/>
</dbReference>
<evidence type="ECO:0000313" key="10">
    <source>
        <dbReference type="EMBL" id="ACQ93090.1"/>
    </source>
</evidence>
<feature type="binding site" evidence="9">
    <location>
        <position position="10"/>
    </location>
    <ligand>
        <name>S-adenosyl-L-methionine</name>
        <dbReference type="ChEBI" id="CHEBI:59789"/>
    </ligand>
</feature>
<dbReference type="Pfam" id="PF05724">
    <property type="entry name" value="TPMT"/>
    <property type="match status" value="1"/>
</dbReference>
<feature type="binding site" evidence="9">
    <location>
        <position position="45"/>
    </location>
    <ligand>
        <name>S-adenosyl-L-methionine</name>
        <dbReference type="ChEBI" id="CHEBI:59789"/>
    </ligand>
</feature>
<evidence type="ECO:0000256" key="4">
    <source>
        <dbReference type="ARBA" id="ARBA00011905"/>
    </source>
</evidence>
<feature type="binding site" evidence="9">
    <location>
        <position position="66"/>
    </location>
    <ligand>
        <name>S-adenosyl-L-methionine</name>
        <dbReference type="ChEBI" id="CHEBI:59789"/>
    </ligand>
</feature>
<dbReference type="Gene3D" id="3.40.50.150">
    <property type="entry name" value="Vaccinia Virus protein VP39"/>
    <property type="match status" value="1"/>
</dbReference>
<dbReference type="InterPro" id="IPR008854">
    <property type="entry name" value="TPMT"/>
</dbReference>
<protein>
    <recommendedName>
        <fullName evidence="4 9">Thiopurine S-methyltransferase</fullName>
        <ecNumber evidence="4 9">2.1.1.67</ecNumber>
    </recommendedName>
    <alternativeName>
        <fullName evidence="9">Thiopurine methyltransferase</fullName>
    </alternativeName>
</protein>
<keyword evidence="5 9" id="KW-0963">Cytoplasm</keyword>
<dbReference type="STRING" id="595494.Tola_1476"/>
<evidence type="ECO:0000256" key="6">
    <source>
        <dbReference type="ARBA" id="ARBA00022603"/>
    </source>
</evidence>
<evidence type="ECO:0000256" key="7">
    <source>
        <dbReference type="ARBA" id="ARBA00022679"/>
    </source>
</evidence>
<accession>C4LES3</accession>
<dbReference type="HAMAP" id="MF_00812">
    <property type="entry name" value="Thiopur_methtran"/>
    <property type="match status" value="1"/>
</dbReference>
<dbReference type="eggNOG" id="COG2265">
    <property type="taxonomic scope" value="Bacteria"/>
</dbReference>
<dbReference type="PANTHER" id="PTHR10259">
    <property type="entry name" value="THIOPURINE S-METHYLTRANSFERASE"/>
    <property type="match status" value="1"/>
</dbReference>
<dbReference type="InterPro" id="IPR029063">
    <property type="entry name" value="SAM-dependent_MTases_sf"/>
</dbReference>
<dbReference type="GO" id="GO:0005737">
    <property type="term" value="C:cytoplasm"/>
    <property type="evidence" value="ECO:0007669"/>
    <property type="project" value="UniProtKB-SubCell"/>
</dbReference>
<dbReference type="FunFam" id="3.40.50.150:FF:000101">
    <property type="entry name" value="Thiopurine S-methyltransferase"/>
    <property type="match status" value="1"/>
</dbReference>
<name>C4LES3_TOLAT</name>
<keyword evidence="6 9" id="KW-0489">Methyltransferase</keyword>
<evidence type="ECO:0000256" key="5">
    <source>
        <dbReference type="ARBA" id="ARBA00022490"/>
    </source>
</evidence>
<dbReference type="HOGENOM" id="CLU_085515_1_0_6"/>